<protein>
    <submittedName>
        <fullName evidence="1">Uncharacterized protein</fullName>
    </submittedName>
</protein>
<dbReference type="EMBL" id="KN832011">
    <property type="protein sequence ID" value="KIN98881.1"/>
    <property type="molecule type" value="Genomic_DNA"/>
</dbReference>
<dbReference type="Proteomes" id="UP000054217">
    <property type="component" value="Unassembled WGS sequence"/>
</dbReference>
<sequence>MLLYRSVHAYRVLYTLKAKQSHRSRTLVPLHTVALALVNARRGREKDAHDIQPPHSLQSTRVNVHKRAIVLGRSWHNSRTYWRCVSSIPGCSVFRRGRQDYCNSDIAPSMQLASYAGLFAASCCTSCQACVEPSCRRHTSGNLRLTILILELLAKEIGRTNQISNAFAEYSLRISGCGGPCRIWDHVNDPESLWPEIKCTSSISVHIYFTATLRSATC</sequence>
<name>A0A0C3JMY8_PISTI</name>
<evidence type="ECO:0000313" key="2">
    <source>
        <dbReference type="Proteomes" id="UP000054217"/>
    </source>
</evidence>
<dbReference type="AlphaFoldDB" id="A0A0C3JMY8"/>
<proteinExistence type="predicted"/>
<evidence type="ECO:0000313" key="1">
    <source>
        <dbReference type="EMBL" id="KIN98881.1"/>
    </source>
</evidence>
<reference evidence="1 2" key="1">
    <citation type="submission" date="2014-04" db="EMBL/GenBank/DDBJ databases">
        <authorList>
            <consortium name="DOE Joint Genome Institute"/>
            <person name="Kuo A."/>
            <person name="Kohler A."/>
            <person name="Costa M.D."/>
            <person name="Nagy L.G."/>
            <person name="Floudas D."/>
            <person name="Copeland A."/>
            <person name="Barry K.W."/>
            <person name="Cichocki N."/>
            <person name="Veneault-Fourrey C."/>
            <person name="LaButti K."/>
            <person name="Lindquist E.A."/>
            <person name="Lipzen A."/>
            <person name="Lundell T."/>
            <person name="Morin E."/>
            <person name="Murat C."/>
            <person name="Sun H."/>
            <person name="Tunlid A."/>
            <person name="Henrissat B."/>
            <person name="Grigoriev I.V."/>
            <person name="Hibbett D.S."/>
            <person name="Martin F."/>
            <person name="Nordberg H.P."/>
            <person name="Cantor M.N."/>
            <person name="Hua S.X."/>
        </authorList>
    </citation>
    <scope>NUCLEOTIDE SEQUENCE [LARGE SCALE GENOMIC DNA]</scope>
    <source>
        <strain evidence="1 2">Marx 270</strain>
    </source>
</reference>
<organism evidence="1 2">
    <name type="scientific">Pisolithus tinctorius Marx 270</name>
    <dbReference type="NCBI Taxonomy" id="870435"/>
    <lineage>
        <taxon>Eukaryota</taxon>
        <taxon>Fungi</taxon>
        <taxon>Dikarya</taxon>
        <taxon>Basidiomycota</taxon>
        <taxon>Agaricomycotina</taxon>
        <taxon>Agaricomycetes</taxon>
        <taxon>Agaricomycetidae</taxon>
        <taxon>Boletales</taxon>
        <taxon>Sclerodermatineae</taxon>
        <taxon>Pisolithaceae</taxon>
        <taxon>Pisolithus</taxon>
    </lineage>
</organism>
<reference evidence="2" key="2">
    <citation type="submission" date="2015-01" db="EMBL/GenBank/DDBJ databases">
        <title>Evolutionary Origins and Diversification of the Mycorrhizal Mutualists.</title>
        <authorList>
            <consortium name="DOE Joint Genome Institute"/>
            <consortium name="Mycorrhizal Genomics Consortium"/>
            <person name="Kohler A."/>
            <person name="Kuo A."/>
            <person name="Nagy L.G."/>
            <person name="Floudas D."/>
            <person name="Copeland A."/>
            <person name="Barry K.W."/>
            <person name="Cichocki N."/>
            <person name="Veneault-Fourrey C."/>
            <person name="LaButti K."/>
            <person name="Lindquist E.A."/>
            <person name="Lipzen A."/>
            <person name="Lundell T."/>
            <person name="Morin E."/>
            <person name="Murat C."/>
            <person name="Riley R."/>
            <person name="Ohm R."/>
            <person name="Sun H."/>
            <person name="Tunlid A."/>
            <person name="Henrissat B."/>
            <person name="Grigoriev I.V."/>
            <person name="Hibbett D.S."/>
            <person name="Martin F."/>
        </authorList>
    </citation>
    <scope>NUCLEOTIDE SEQUENCE [LARGE SCALE GENOMIC DNA]</scope>
    <source>
        <strain evidence="2">Marx 270</strain>
    </source>
</reference>
<dbReference type="InParanoid" id="A0A0C3JMY8"/>
<accession>A0A0C3JMY8</accession>
<dbReference type="HOGENOM" id="CLU_1267356_0_0_1"/>
<gene>
    <name evidence="1" type="ORF">M404DRAFT_825823</name>
</gene>
<keyword evidence="2" id="KW-1185">Reference proteome</keyword>